<evidence type="ECO:0000256" key="1">
    <source>
        <dbReference type="SAM" id="MobiDB-lite"/>
    </source>
</evidence>
<dbReference type="Proteomes" id="UP000000343">
    <property type="component" value="Chromosome"/>
</dbReference>
<dbReference type="RefSeq" id="WP_013579926.1">
    <property type="nucleotide sequence ID" value="NC_015064.1"/>
</dbReference>
<dbReference type="OrthoDB" id="9101320at2"/>
<keyword evidence="5" id="KW-1185">Reference proteome</keyword>
<sequence>MGRNLYYGFILSGGLLMTAPMALGQIDPSGNSAYASNAQMPTPGQQAASHAQQSGMEQESTAARTDPQTMKDKIFLRKAAEGGTAEEELAKLALSKTSNDEVKQFAQKMLDDHASLDVTMKPIAQSLGVMTPKKMNKEDQAEFEKLKALSGTDFDKEYLGAMIKDHRMDLHEFRQESATATDPALKDAATSGSKVIHDHLVAAYKLGVANGVEVPRMPKPEPAS</sequence>
<dbReference type="KEGG" id="acm:AciX9_1554"/>
<feature type="domain" description="DUF4142" evidence="3">
    <location>
        <begin position="71"/>
        <end position="205"/>
    </location>
</feature>
<dbReference type="PANTHER" id="PTHR38593:SF1">
    <property type="entry name" value="BLR2558 PROTEIN"/>
    <property type="match status" value="1"/>
</dbReference>
<dbReference type="Gene3D" id="1.20.1260.10">
    <property type="match status" value="1"/>
</dbReference>
<dbReference type="eggNOG" id="COG3652">
    <property type="taxonomic scope" value="Bacteria"/>
</dbReference>
<feature type="signal peptide" evidence="2">
    <location>
        <begin position="1"/>
        <end position="24"/>
    </location>
</feature>
<protein>
    <recommendedName>
        <fullName evidence="3">DUF4142 domain-containing protein</fullName>
    </recommendedName>
</protein>
<reference evidence="5" key="1">
    <citation type="submission" date="2011-01" db="EMBL/GenBank/DDBJ databases">
        <title>Complete sequence of chromosome of Acidobacterium sp. MP5ACTX9.</title>
        <authorList>
            <consortium name="US DOE Joint Genome Institute"/>
            <person name="Lucas S."/>
            <person name="Copeland A."/>
            <person name="Lapidus A."/>
            <person name="Cheng J.-F."/>
            <person name="Goodwin L."/>
            <person name="Pitluck S."/>
            <person name="Teshima H."/>
            <person name="Detter J.C."/>
            <person name="Han C."/>
            <person name="Tapia R."/>
            <person name="Land M."/>
            <person name="Hauser L."/>
            <person name="Kyrpides N."/>
            <person name="Ivanova N."/>
            <person name="Ovchinnikova G."/>
            <person name="Pagani I."/>
            <person name="Rawat S.R."/>
            <person name="Mannisto M."/>
            <person name="Haggblom M.M."/>
            <person name="Woyke T."/>
        </authorList>
    </citation>
    <scope>NUCLEOTIDE SEQUENCE [LARGE SCALE GENOMIC DNA]</scope>
    <source>
        <strain evidence="5">MP5ACTX9</strain>
    </source>
</reference>
<feature type="compositionally biased region" description="Low complexity" evidence="1">
    <location>
        <begin position="45"/>
        <end position="54"/>
    </location>
</feature>
<dbReference type="InterPro" id="IPR012347">
    <property type="entry name" value="Ferritin-like"/>
</dbReference>
<organism evidence="5">
    <name type="scientific">Granulicella tundricola (strain ATCC BAA-1859 / DSM 23138 / MP5ACTX9)</name>
    <dbReference type="NCBI Taxonomy" id="1198114"/>
    <lineage>
        <taxon>Bacteria</taxon>
        <taxon>Pseudomonadati</taxon>
        <taxon>Acidobacteriota</taxon>
        <taxon>Terriglobia</taxon>
        <taxon>Terriglobales</taxon>
        <taxon>Acidobacteriaceae</taxon>
        <taxon>Granulicella</taxon>
    </lineage>
</organism>
<dbReference type="InterPro" id="IPR025419">
    <property type="entry name" value="DUF4142"/>
</dbReference>
<gene>
    <name evidence="4" type="ordered locus">AciX9_1554</name>
</gene>
<feature type="compositionally biased region" description="Polar residues" evidence="1">
    <location>
        <begin position="55"/>
        <end position="68"/>
    </location>
</feature>
<dbReference type="Pfam" id="PF13628">
    <property type="entry name" value="DUF4142"/>
    <property type="match status" value="1"/>
</dbReference>
<feature type="compositionally biased region" description="Polar residues" evidence="1">
    <location>
        <begin position="34"/>
        <end position="44"/>
    </location>
</feature>
<evidence type="ECO:0000256" key="2">
    <source>
        <dbReference type="SAM" id="SignalP"/>
    </source>
</evidence>
<dbReference type="EMBL" id="CP002480">
    <property type="protein sequence ID" value="ADW68607.1"/>
    <property type="molecule type" value="Genomic_DNA"/>
</dbReference>
<evidence type="ECO:0000313" key="5">
    <source>
        <dbReference type="Proteomes" id="UP000000343"/>
    </source>
</evidence>
<dbReference type="STRING" id="1198114.AciX9_1554"/>
<evidence type="ECO:0000313" key="4">
    <source>
        <dbReference type="EMBL" id="ADW68607.1"/>
    </source>
</evidence>
<feature type="region of interest" description="Disordered" evidence="1">
    <location>
        <begin position="34"/>
        <end position="70"/>
    </location>
</feature>
<accession>E8WXJ1</accession>
<dbReference type="HOGENOM" id="CLU_079636_1_2_0"/>
<dbReference type="PaxDb" id="1198114-AciX9_1554"/>
<keyword evidence="2" id="KW-0732">Signal</keyword>
<proteinExistence type="predicted"/>
<feature type="chain" id="PRO_5003230046" description="DUF4142 domain-containing protein" evidence="2">
    <location>
        <begin position="25"/>
        <end position="224"/>
    </location>
</feature>
<name>E8WXJ1_GRATM</name>
<dbReference type="AlphaFoldDB" id="E8WXJ1"/>
<dbReference type="PANTHER" id="PTHR38593">
    <property type="entry name" value="BLR2558 PROTEIN"/>
    <property type="match status" value="1"/>
</dbReference>
<evidence type="ECO:0000259" key="3">
    <source>
        <dbReference type="Pfam" id="PF13628"/>
    </source>
</evidence>